<reference evidence="1 2" key="1">
    <citation type="submission" date="2014-09" db="EMBL/GenBank/DDBJ databases">
        <title>Genome sequence of Pseudomonas lutea strain DSM 17257T.</title>
        <authorList>
            <person name="Kwak Y."/>
            <person name="Shin J.-H."/>
        </authorList>
    </citation>
    <scope>NUCLEOTIDE SEQUENCE [LARGE SCALE GENOMIC DNA]</scope>
    <source>
        <strain evidence="1 2">DSM 17257</strain>
    </source>
</reference>
<proteinExistence type="predicted"/>
<sequence>MTTTTVTSEQLAQLKTALENAVSGKAGVQSASYPAPKVKPVNSLGVLEPDTNDAVNNTYIVIDPAPTATSVVSFYWNGDYTIPAETSDVSPMWVKVPPALVIAAANKTIAVIYAVVGPDDPQGVASSPLSLVVGKYTEPAYPKPVIKQAQAGDPYPLLDVSKLTANANVTVLPWTGIAVGQMLWLNAVSSPPIKLTKWQGFRITSTGVQSTVIGLAALKTLKNDSSLTLKLEVSFDGGLTKTPFPHSTYKIINAKELDLPAPVVEGASNGVLNPINVLNGAKATVAYTDMLLTDSITLIWNGDKTSIGAASGNTAKSVDFNVPVNLIAAAMGKSIEVSYEVTRDGKVLPSRKLTLSIGTLSEADLGQSKPVITEANGTTLDLNTFTGDAHITVSKWPLAAVGQRVWLTVYGPAGDPLAQLLAGFPITDADGLNGIARALARALLQGLAAGATIKVEIKVTFDGSTNETDAIRFPESVYSVVQQVVQVKPTITSVVDAYGYGISNGGMTYASSGRTSGRGTPSGSIELYDGNAFIRSVPVDGNGQWSTEWGAYAAPTAHSFTARNPGGGLSSNAWTFRIEVTLVRDHTSFENNSLNGWQYGSIVSPNGAGFGGSYPSSYWYNVTGGGSTHAGVVMTKTLNNMKVGALYEVGMWANRIGTAYAAPVLSCGTSQGETSGPVTLTQSGVAITRNFIAHSNTMIFNIKSHVATDLGNDYAIHGIDVTYVSG</sequence>
<evidence type="ECO:0000313" key="2">
    <source>
        <dbReference type="Proteomes" id="UP000029719"/>
    </source>
</evidence>
<dbReference type="EMBL" id="JRMB01000002">
    <property type="protein sequence ID" value="KGF63724.1"/>
    <property type="molecule type" value="Genomic_DNA"/>
</dbReference>
<protein>
    <submittedName>
        <fullName evidence="1">Uncharacterized protein</fullName>
    </submittedName>
</protein>
<dbReference type="OrthoDB" id="6845417at2"/>
<accession>A0A9X0EDC7</accession>
<comment type="caution">
    <text evidence="1">The sequence shown here is derived from an EMBL/GenBank/DDBJ whole genome shotgun (WGS) entry which is preliminary data.</text>
</comment>
<gene>
    <name evidence="1" type="ORF">LT42_17715</name>
</gene>
<organism evidence="1 2">
    <name type="scientific">Pseudomonas lutea</name>
    <dbReference type="NCBI Taxonomy" id="243924"/>
    <lineage>
        <taxon>Bacteria</taxon>
        <taxon>Pseudomonadati</taxon>
        <taxon>Pseudomonadota</taxon>
        <taxon>Gammaproteobacteria</taxon>
        <taxon>Pseudomonadales</taxon>
        <taxon>Pseudomonadaceae</taxon>
        <taxon>Pseudomonas</taxon>
    </lineage>
</organism>
<dbReference type="Proteomes" id="UP000029719">
    <property type="component" value="Unassembled WGS sequence"/>
</dbReference>
<evidence type="ECO:0000313" key="1">
    <source>
        <dbReference type="EMBL" id="KGF63724.1"/>
    </source>
</evidence>
<name>A0A9X0EDC7_9PSED</name>
<dbReference type="RefSeq" id="WP_037015472.1">
    <property type="nucleotide sequence ID" value="NZ_JRMB01000002.1"/>
</dbReference>
<dbReference type="AlphaFoldDB" id="A0A9X0EDC7"/>